<keyword evidence="2" id="KW-0255">Endonuclease</keyword>
<reference evidence="2 3" key="1">
    <citation type="submission" date="2018-03" db="EMBL/GenBank/DDBJ databases">
        <title>Genomic Encyclopedia of Archaeal and Bacterial Type Strains, Phase II (KMG-II): from individual species to whole genera.</title>
        <authorList>
            <person name="Goeker M."/>
        </authorList>
    </citation>
    <scope>NUCLEOTIDE SEQUENCE [LARGE SCALE GENOMIC DNA]</scope>
    <source>
        <strain evidence="2 3">DSM 29057</strain>
    </source>
</reference>
<proteinExistence type="predicted"/>
<dbReference type="PANTHER" id="PTHR34107:SF4">
    <property type="entry name" value="SLL1222 PROTEIN"/>
    <property type="match status" value="1"/>
</dbReference>
<keyword evidence="3" id="KW-1185">Reference proteome</keyword>
<evidence type="ECO:0000313" key="2">
    <source>
        <dbReference type="EMBL" id="PSL28459.1"/>
    </source>
</evidence>
<accession>A0A2P8G3C0</accession>
<dbReference type="Proteomes" id="UP000241964">
    <property type="component" value="Unassembled WGS sequence"/>
</dbReference>
<dbReference type="EMBL" id="PYAS01000006">
    <property type="protein sequence ID" value="PSL28459.1"/>
    <property type="molecule type" value="Genomic_DNA"/>
</dbReference>
<organism evidence="2 3">
    <name type="scientific">Dyadobacter jiangsuensis</name>
    <dbReference type="NCBI Taxonomy" id="1591085"/>
    <lineage>
        <taxon>Bacteria</taxon>
        <taxon>Pseudomonadati</taxon>
        <taxon>Bacteroidota</taxon>
        <taxon>Cytophagia</taxon>
        <taxon>Cytophagales</taxon>
        <taxon>Spirosomataceae</taxon>
        <taxon>Dyadobacter</taxon>
    </lineage>
</organism>
<protein>
    <submittedName>
        <fullName evidence="2">Uma2 family endonuclease</fullName>
    </submittedName>
</protein>
<evidence type="ECO:0000313" key="3">
    <source>
        <dbReference type="Proteomes" id="UP000241964"/>
    </source>
</evidence>
<evidence type="ECO:0000259" key="1">
    <source>
        <dbReference type="Pfam" id="PF05685"/>
    </source>
</evidence>
<dbReference type="PANTHER" id="PTHR34107">
    <property type="entry name" value="SLL0198 PROTEIN-RELATED"/>
    <property type="match status" value="1"/>
</dbReference>
<sequence>MRITTYQWDIHLSFTRSVCHTFFVFSFKTAKHMKTLEPTIYYNPDLTQIINGEEVMSPSPKMPHQSASGELVFLLTSHVKTHCLGRIFTAPFDVILEQDYNHLQPDIFFVSNANRDIMQDWIRGVPDLVVEIVSPGSKKMDMVIKKDIYERYGVPECWIVFPEKICIEVYTLVDGHYMLSGSFSGHDTVRSQVLDTLSFPVNVIVQ</sequence>
<dbReference type="CDD" id="cd06260">
    <property type="entry name" value="DUF820-like"/>
    <property type="match status" value="1"/>
</dbReference>
<dbReference type="AlphaFoldDB" id="A0A2P8G3C0"/>
<feature type="domain" description="Putative restriction endonuclease" evidence="1">
    <location>
        <begin position="48"/>
        <end position="201"/>
    </location>
</feature>
<dbReference type="InterPro" id="IPR008538">
    <property type="entry name" value="Uma2"/>
</dbReference>
<dbReference type="InterPro" id="IPR012296">
    <property type="entry name" value="Nuclease_put_TT1808"/>
</dbReference>
<dbReference type="Gene3D" id="3.90.1570.10">
    <property type="entry name" value="tt1808, chain A"/>
    <property type="match status" value="1"/>
</dbReference>
<keyword evidence="2" id="KW-0540">Nuclease</keyword>
<gene>
    <name evidence="2" type="ORF">CLV60_10662</name>
</gene>
<dbReference type="Pfam" id="PF05685">
    <property type="entry name" value="Uma2"/>
    <property type="match status" value="1"/>
</dbReference>
<dbReference type="SUPFAM" id="SSF52980">
    <property type="entry name" value="Restriction endonuclease-like"/>
    <property type="match status" value="1"/>
</dbReference>
<name>A0A2P8G3C0_9BACT</name>
<keyword evidence="2" id="KW-0378">Hydrolase</keyword>
<dbReference type="InterPro" id="IPR011335">
    <property type="entry name" value="Restrct_endonuc-II-like"/>
</dbReference>
<dbReference type="GO" id="GO:0004519">
    <property type="term" value="F:endonuclease activity"/>
    <property type="evidence" value="ECO:0007669"/>
    <property type="project" value="UniProtKB-KW"/>
</dbReference>
<comment type="caution">
    <text evidence="2">The sequence shown here is derived from an EMBL/GenBank/DDBJ whole genome shotgun (WGS) entry which is preliminary data.</text>
</comment>